<feature type="domain" description="DUF3291" evidence="1">
    <location>
        <begin position="41"/>
        <end position="127"/>
    </location>
</feature>
<dbReference type="InterPro" id="IPR021708">
    <property type="entry name" value="DUF3291"/>
</dbReference>
<reference evidence="2 3" key="1">
    <citation type="submission" date="2022-10" db="EMBL/GenBank/DDBJ databases">
        <title>The complete genomes of actinobacterial strains from the NBC collection.</title>
        <authorList>
            <person name="Joergensen T.S."/>
            <person name="Alvarez Arevalo M."/>
            <person name="Sterndorff E.B."/>
            <person name="Faurdal D."/>
            <person name="Vuksanovic O."/>
            <person name="Mourched A.-S."/>
            <person name="Charusanti P."/>
            <person name="Shaw S."/>
            <person name="Blin K."/>
            <person name="Weber T."/>
        </authorList>
    </citation>
    <scope>NUCLEOTIDE SEQUENCE [LARGE SCALE GENOMIC DNA]</scope>
    <source>
        <strain evidence="2 3">NBC_00123</strain>
    </source>
</reference>
<dbReference type="EMBL" id="CP108188">
    <property type="protein sequence ID" value="WTR68055.1"/>
    <property type="molecule type" value="Genomic_DNA"/>
</dbReference>
<evidence type="ECO:0000313" key="2">
    <source>
        <dbReference type="EMBL" id="WTR68055.1"/>
    </source>
</evidence>
<gene>
    <name evidence="2" type="ORF">OG814_01685</name>
</gene>
<sequence length="141" mass="15706">MPTLGWTTLNPAPPQAPVLVMASRFELRSLKDVPRFLALSSFTWRQVKNAPGACGASLIAHPLRGVFYTLSAWQDRAALSAYARTDPHGDAMRAMRPKMRPSTFVFWETDAEHLPITWDEAKRRLTEKAQAEAADPDGRTA</sequence>
<dbReference type="RefSeq" id="WP_327166156.1">
    <property type="nucleotide sequence ID" value="NZ_CP108062.1"/>
</dbReference>
<dbReference type="Pfam" id="PF11695">
    <property type="entry name" value="DUF3291"/>
    <property type="match status" value="1"/>
</dbReference>
<organism evidence="2 3">
    <name type="scientific">Streptomyces zaomyceticus</name>
    <dbReference type="NCBI Taxonomy" id="68286"/>
    <lineage>
        <taxon>Bacteria</taxon>
        <taxon>Bacillati</taxon>
        <taxon>Actinomycetota</taxon>
        <taxon>Actinomycetes</taxon>
        <taxon>Kitasatosporales</taxon>
        <taxon>Streptomycetaceae</taxon>
        <taxon>Streptomyces</taxon>
    </lineage>
</organism>
<evidence type="ECO:0000313" key="3">
    <source>
        <dbReference type="Proteomes" id="UP001622594"/>
    </source>
</evidence>
<name>A0ABZ1L0L1_9ACTN</name>
<accession>A0ABZ1L0L1</accession>
<dbReference type="InterPro" id="IPR011008">
    <property type="entry name" value="Dimeric_a/b-barrel"/>
</dbReference>
<dbReference type="SUPFAM" id="SSF54909">
    <property type="entry name" value="Dimeric alpha+beta barrel"/>
    <property type="match status" value="1"/>
</dbReference>
<proteinExistence type="predicted"/>
<protein>
    <submittedName>
        <fullName evidence="2">DUF3291 domain-containing protein</fullName>
    </submittedName>
</protein>
<dbReference type="Proteomes" id="UP001622594">
    <property type="component" value="Chromosome"/>
</dbReference>
<evidence type="ECO:0000259" key="1">
    <source>
        <dbReference type="Pfam" id="PF11695"/>
    </source>
</evidence>
<keyword evidence="3" id="KW-1185">Reference proteome</keyword>